<keyword evidence="1" id="KW-0175">Coiled coil</keyword>
<dbReference type="VEuPathDB" id="FungiDB:PYU1_G011635"/>
<name>K3X362_GLOUD</name>
<feature type="compositionally biased region" description="Low complexity" evidence="2">
    <location>
        <begin position="300"/>
        <end position="312"/>
    </location>
</feature>
<dbReference type="eggNOG" id="ENOG502SMXF">
    <property type="taxonomic scope" value="Eukaryota"/>
</dbReference>
<feature type="compositionally biased region" description="Basic residues" evidence="2">
    <location>
        <begin position="114"/>
        <end position="142"/>
    </location>
</feature>
<organism evidence="3 4">
    <name type="scientific">Globisporangium ultimum (strain ATCC 200006 / CBS 805.95 / DAOM BR144)</name>
    <name type="common">Pythium ultimum</name>
    <dbReference type="NCBI Taxonomy" id="431595"/>
    <lineage>
        <taxon>Eukaryota</taxon>
        <taxon>Sar</taxon>
        <taxon>Stramenopiles</taxon>
        <taxon>Oomycota</taxon>
        <taxon>Peronosporomycetes</taxon>
        <taxon>Pythiales</taxon>
        <taxon>Pythiaceae</taxon>
        <taxon>Globisporangium</taxon>
    </lineage>
</organism>
<feature type="region of interest" description="Disordered" evidence="2">
    <location>
        <begin position="73"/>
        <end position="221"/>
    </location>
</feature>
<evidence type="ECO:0000256" key="2">
    <source>
        <dbReference type="SAM" id="MobiDB-lite"/>
    </source>
</evidence>
<dbReference type="Proteomes" id="UP000019132">
    <property type="component" value="Unassembled WGS sequence"/>
</dbReference>
<feature type="region of interest" description="Disordered" evidence="2">
    <location>
        <begin position="450"/>
        <end position="483"/>
    </location>
</feature>
<dbReference type="AlphaFoldDB" id="K3X362"/>
<feature type="compositionally biased region" description="Acidic residues" evidence="2">
    <location>
        <begin position="189"/>
        <end position="221"/>
    </location>
</feature>
<reference evidence="4" key="2">
    <citation type="submission" date="2010-04" db="EMBL/GenBank/DDBJ databases">
        <authorList>
            <person name="Buell R."/>
            <person name="Hamilton J."/>
            <person name="Hostetler J."/>
        </authorList>
    </citation>
    <scope>NUCLEOTIDE SEQUENCE [LARGE SCALE GENOMIC DNA]</scope>
    <source>
        <strain evidence="4">DAOM:BR144</strain>
    </source>
</reference>
<feature type="region of interest" description="Disordered" evidence="2">
    <location>
        <begin position="248"/>
        <end position="359"/>
    </location>
</feature>
<evidence type="ECO:0000313" key="4">
    <source>
        <dbReference type="Proteomes" id="UP000019132"/>
    </source>
</evidence>
<feature type="region of interest" description="Disordered" evidence="2">
    <location>
        <begin position="373"/>
        <end position="435"/>
    </location>
</feature>
<dbReference type="EnsemblProtists" id="PYU1_T011661">
    <property type="protein sequence ID" value="PYU1_T011661"/>
    <property type="gene ID" value="PYU1_G011635"/>
</dbReference>
<feature type="coiled-coil region" evidence="1">
    <location>
        <begin position="604"/>
        <end position="659"/>
    </location>
</feature>
<feature type="compositionally biased region" description="Low complexity" evidence="2">
    <location>
        <begin position="347"/>
        <end position="356"/>
    </location>
</feature>
<dbReference type="OMA" id="RVDHHFP"/>
<dbReference type="PANTHER" id="PTHR37069">
    <property type="entry name" value="DDE_TNP_1_7 DOMAIN-CONTAINING PROTEIN"/>
    <property type="match status" value="1"/>
</dbReference>
<reference evidence="4" key="1">
    <citation type="journal article" date="2010" name="Genome Biol.">
        <title>Genome sequence of the necrotrophic plant pathogen Pythium ultimum reveals original pathogenicity mechanisms and effector repertoire.</title>
        <authorList>
            <person name="Levesque C.A."/>
            <person name="Brouwer H."/>
            <person name="Cano L."/>
            <person name="Hamilton J.P."/>
            <person name="Holt C."/>
            <person name="Huitema E."/>
            <person name="Raffaele S."/>
            <person name="Robideau G.P."/>
            <person name="Thines M."/>
            <person name="Win J."/>
            <person name="Zerillo M.M."/>
            <person name="Beakes G.W."/>
            <person name="Boore J.L."/>
            <person name="Busam D."/>
            <person name="Dumas B."/>
            <person name="Ferriera S."/>
            <person name="Fuerstenberg S.I."/>
            <person name="Gachon C.M."/>
            <person name="Gaulin E."/>
            <person name="Govers F."/>
            <person name="Grenville-Briggs L."/>
            <person name="Horner N."/>
            <person name="Hostetler J."/>
            <person name="Jiang R.H."/>
            <person name="Johnson J."/>
            <person name="Krajaejun T."/>
            <person name="Lin H."/>
            <person name="Meijer H.J."/>
            <person name="Moore B."/>
            <person name="Morris P."/>
            <person name="Phuntmart V."/>
            <person name="Puiu D."/>
            <person name="Shetty J."/>
            <person name="Stajich J.E."/>
            <person name="Tripathy S."/>
            <person name="Wawra S."/>
            <person name="van West P."/>
            <person name="Whitty B.R."/>
            <person name="Coutinho P.M."/>
            <person name="Henrissat B."/>
            <person name="Martin F."/>
            <person name="Thomas P.D."/>
            <person name="Tyler B.M."/>
            <person name="De Vries R.P."/>
            <person name="Kamoun S."/>
            <person name="Yandell M."/>
            <person name="Tisserat N."/>
            <person name="Buell C.R."/>
        </authorList>
    </citation>
    <scope>NUCLEOTIDE SEQUENCE</scope>
    <source>
        <strain evidence="4">DAOM:BR144</strain>
    </source>
</reference>
<sequence length="874" mass="97574">MELSHGVYNFKDVWLYYKKLGWKTKAGGELGYDHYYIKPGKSVKRDVEGEDFFYGEAALVQYGMSELIFGEVPPPPLRPLNPQKARRTTYSKESASDFTGTSDYDDDDNDSSRCVHRKPQLAYRKGARISIKHSSKQKRRSHIGGSNALDAISITSGSGSGSDRLSAASTVESSDDDENDADFHVGDDENKEEEEAEFEDSVDDDDEEEEEEVEDDNEDDVVFVNSGYLASKLKGNFKARKKTWPLLRTRKQKRKNSFDSSESVKLKTKVGKRAKKMKTTTKGTSLAASVKSEHGVHVLASSQPVSPAASSPGKSKRKPATPRRVPTENVFCAQTPAASKPMDGTNASAQTSAPSVVVPPPPAAIAVAPAPPIQTHSFMSIRTPPPSAEPLNKGRDVTPSAQGSQALNDFGEGEPVSSSDDFYDNQSSFEPEPPAFEEPRFELAARTSAHVQFENKSSEHETKLHPAPPLSAQAAPHQPPLPAAATPEVRIDVPAPPVTPVSAATTVVPPQLHLQLDEVLFPSQPEELFRIRITSTDTPKQTQIWIENIQSREERNMEPERDKFSTEEPGKVDLLRDEFDAVCLQLTFPCYEFWHLKHRFMMKLVSAKSRLNSLIREFDETKKELSTSRQELEAYKSKNALLETECDQLRSLVRAYQEKEHAQKKLAELHHHQKQQMLREFSTHDTKLAPPVQQPAQPSYPKRPLTARKGDSRSFSARSGWLVSSSASMALHGSDNKCILWESIHEVADRYFHIVDSTNQAVKVLQTGTYQINLNVTHENSLGLVVQVKNGGAMENSGVIRTLEPTLVQFYDNKQRVSRLDKVVELNANDQVSVHLAELGTPRDRVCWLKHFVPQPNLLFITFLDHELVYKDAR</sequence>
<dbReference type="InParanoid" id="K3X362"/>
<dbReference type="HOGENOM" id="CLU_014649_0_0_1"/>
<proteinExistence type="predicted"/>
<feature type="region of interest" description="Disordered" evidence="2">
    <location>
        <begin position="688"/>
        <end position="712"/>
    </location>
</feature>
<evidence type="ECO:0000313" key="3">
    <source>
        <dbReference type="EnsemblProtists" id="PYU1_T011661"/>
    </source>
</evidence>
<dbReference type="PANTHER" id="PTHR37069:SF2">
    <property type="entry name" value="PIGGYBAC TRANSPOSABLE ELEMENT-DERIVED PROTEIN DOMAIN-CONTAINING PROTEIN"/>
    <property type="match status" value="1"/>
</dbReference>
<feature type="compositionally biased region" description="Polar residues" evidence="2">
    <location>
        <begin position="416"/>
        <end position="428"/>
    </location>
</feature>
<protein>
    <submittedName>
        <fullName evidence="3">Uncharacterized protein</fullName>
    </submittedName>
</protein>
<keyword evidence="4" id="KW-1185">Reference proteome</keyword>
<reference evidence="3" key="3">
    <citation type="submission" date="2015-02" db="UniProtKB">
        <authorList>
            <consortium name="EnsemblProtists"/>
        </authorList>
    </citation>
    <scope>IDENTIFICATION</scope>
    <source>
        <strain evidence="3">DAOM BR144</strain>
    </source>
</reference>
<dbReference type="EMBL" id="GL376611">
    <property type="status" value="NOT_ANNOTATED_CDS"/>
    <property type="molecule type" value="Genomic_DNA"/>
</dbReference>
<accession>K3X362</accession>
<evidence type="ECO:0000256" key="1">
    <source>
        <dbReference type="SAM" id="Coils"/>
    </source>
</evidence>
<feature type="compositionally biased region" description="Basic residues" evidence="2">
    <location>
        <begin position="266"/>
        <end position="279"/>
    </location>
</feature>